<protein>
    <submittedName>
        <fullName evidence="1">DUF2867 domain-containing protein</fullName>
    </submittedName>
</protein>
<dbReference type="Proteomes" id="UP001230496">
    <property type="component" value="Chromosome"/>
</dbReference>
<keyword evidence="2" id="KW-1185">Reference proteome</keyword>
<sequence>MSKVKDEITPAEYLERGLLNQIDFYDTFSTTNKKDNLEEIAHLILDNPPKWIKSLFTLRNKIAKLIGLKTEKPADYNERFEVGGYIGFFKIFSITQNEIVLGANDSHLNFRAIVANKIEDLHNIKFITLVQYNNSTGRIYMSVVKPFHRLVVKRMVKNAHKLKFEIK</sequence>
<gene>
    <name evidence="1" type="ORF">QYS49_07885</name>
</gene>
<reference evidence="1 2" key="1">
    <citation type="submission" date="2023-08" db="EMBL/GenBank/DDBJ databases">
        <title>Comparative genomics and taxonomic characterization of three novel marine species of genus Marivirga.</title>
        <authorList>
            <person name="Muhammad N."/>
            <person name="Kim S.-G."/>
        </authorList>
    </citation>
    <scope>NUCLEOTIDE SEQUENCE [LARGE SCALE GENOMIC DNA]</scope>
    <source>
        <strain evidence="1 2">BDSF4-3</strain>
    </source>
</reference>
<dbReference type="RefSeq" id="WP_308349865.1">
    <property type="nucleotide sequence ID" value="NZ_CP129971.1"/>
</dbReference>
<dbReference type="KEGG" id="msaa:QYS49_07885"/>
<dbReference type="Pfam" id="PF11066">
    <property type="entry name" value="DUF2867"/>
    <property type="match status" value="1"/>
</dbReference>
<dbReference type="AlphaFoldDB" id="A0AA49J9L5"/>
<dbReference type="InterPro" id="IPR021295">
    <property type="entry name" value="DUF2867"/>
</dbReference>
<evidence type="ECO:0000313" key="2">
    <source>
        <dbReference type="Proteomes" id="UP001230496"/>
    </source>
</evidence>
<evidence type="ECO:0000313" key="1">
    <source>
        <dbReference type="EMBL" id="WKK77121.2"/>
    </source>
</evidence>
<proteinExistence type="predicted"/>
<organism evidence="1 2">
    <name type="scientific">Marivirga salinarum</name>
    <dbReference type="NCBI Taxonomy" id="3059078"/>
    <lineage>
        <taxon>Bacteria</taxon>
        <taxon>Pseudomonadati</taxon>
        <taxon>Bacteroidota</taxon>
        <taxon>Cytophagia</taxon>
        <taxon>Cytophagales</taxon>
        <taxon>Marivirgaceae</taxon>
        <taxon>Marivirga</taxon>
    </lineage>
</organism>
<dbReference type="EMBL" id="CP129971">
    <property type="protein sequence ID" value="WKK77121.2"/>
    <property type="molecule type" value="Genomic_DNA"/>
</dbReference>
<accession>A0AA49J9L5</accession>
<name>A0AA49J9L5_9BACT</name>